<organism evidence="2 3">
    <name type="scientific">Streptomyces luteolus</name>
    <dbReference type="NCBI Taxonomy" id="3043615"/>
    <lineage>
        <taxon>Bacteria</taxon>
        <taxon>Bacillati</taxon>
        <taxon>Actinomycetota</taxon>
        <taxon>Actinomycetes</taxon>
        <taxon>Kitasatosporales</taxon>
        <taxon>Streptomycetaceae</taxon>
        <taxon>Streptomyces</taxon>
    </lineage>
</organism>
<dbReference type="SUPFAM" id="SSF53850">
    <property type="entry name" value="Periplasmic binding protein-like II"/>
    <property type="match status" value="1"/>
</dbReference>
<dbReference type="InterPro" id="IPR006059">
    <property type="entry name" value="SBP"/>
</dbReference>
<proteinExistence type="predicted"/>
<dbReference type="PANTHER" id="PTHR43649">
    <property type="entry name" value="ARABINOSE-BINDING PROTEIN-RELATED"/>
    <property type="match status" value="1"/>
</dbReference>
<feature type="signal peptide" evidence="1">
    <location>
        <begin position="1"/>
        <end position="25"/>
    </location>
</feature>
<dbReference type="RefSeq" id="WP_282534652.1">
    <property type="nucleotide sequence ID" value="NZ_JASCIS010000007.1"/>
</dbReference>
<evidence type="ECO:0000313" key="2">
    <source>
        <dbReference type="EMBL" id="MDI3418739.1"/>
    </source>
</evidence>
<dbReference type="PROSITE" id="PS51257">
    <property type="entry name" value="PROKAR_LIPOPROTEIN"/>
    <property type="match status" value="1"/>
</dbReference>
<evidence type="ECO:0000256" key="1">
    <source>
        <dbReference type="SAM" id="SignalP"/>
    </source>
</evidence>
<comment type="caution">
    <text evidence="2">The sequence shown here is derived from an EMBL/GenBank/DDBJ whole genome shotgun (WGS) entry which is preliminary data.</text>
</comment>
<dbReference type="InterPro" id="IPR050490">
    <property type="entry name" value="Bact_solute-bd_prot1"/>
</dbReference>
<dbReference type="Proteomes" id="UP001237105">
    <property type="component" value="Unassembled WGS sequence"/>
</dbReference>
<accession>A0ABT6ST04</accession>
<reference evidence="2 3" key="1">
    <citation type="submission" date="2023-05" db="EMBL/GenBank/DDBJ databases">
        <title>Draft genome sequence of Streptomyces sp. B-S-A12 isolated from a cave soil in Thailand.</title>
        <authorList>
            <person name="Chamroensaksri N."/>
            <person name="Muangham S."/>
        </authorList>
    </citation>
    <scope>NUCLEOTIDE SEQUENCE [LARGE SCALE GENOMIC DNA]</scope>
    <source>
        <strain evidence="2 3">B-S-A12</strain>
    </source>
</reference>
<sequence>MNRMRTTTLAALTAGVLAFTTAACGGSPGSGDDTLVYWSMWEEKEPQAEVLKSAIARFEKQSGTEVDVVWQGRKVLQKVAPALRSGEVPDLVDHDHNSLRSTLAEPGQARDLSAVYKANVPGEGKTVAAVGPGRYRELTTHDGKPYMLPYEVFAQALWYDGSKFPKLADKQPETWDAFLKLLDERKKEGRAPLALDGDIGFYNSLWTVHLLERALGPGTVNKIAADKSGDAWRDTKVVNALRRVEDLARGGYFAEGAFGSKWPAMQERWAAGDSDFLLMGSWIPSETRNSAASGFTYRSMPFPTVAGGDDSVHTGAIGFAVPTAAEHPEAAEKFLAFMMKRENIEGFSTKALNLVPRPDVEAPEQLAGLAEALKERKITPAYDGIDADYPNYPTEVFEPAGNALLAGKITADQFIQQVADKQAAYWKKH</sequence>
<name>A0ABT6ST04_9ACTN</name>
<dbReference type="EMBL" id="JASCIS010000007">
    <property type="protein sequence ID" value="MDI3418739.1"/>
    <property type="molecule type" value="Genomic_DNA"/>
</dbReference>
<dbReference type="Pfam" id="PF01547">
    <property type="entry name" value="SBP_bac_1"/>
    <property type="match status" value="1"/>
</dbReference>
<keyword evidence="3" id="KW-1185">Reference proteome</keyword>
<evidence type="ECO:0000313" key="3">
    <source>
        <dbReference type="Proteomes" id="UP001237105"/>
    </source>
</evidence>
<gene>
    <name evidence="2" type="ORF">QIT00_09205</name>
</gene>
<feature type="chain" id="PRO_5047531415" evidence="1">
    <location>
        <begin position="26"/>
        <end position="429"/>
    </location>
</feature>
<dbReference type="PANTHER" id="PTHR43649:SF12">
    <property type="entry name" value="DIACETYLCHITOBIOSE BINDING PROTEIN DASA"/>
    <property type="match status" value="1"/>
</dbReference>
<keyword evidence="1" id="KW-0732">Signal</keyword>
<protein>
    <submittedName>
        <fullName evidence="2">ABC transporter substrate-binding protein</fullName>
    </submittedName>
</protein>
<dbReference type="Gene3D" id="3.40.190.10">
    <property type="entry name" value="Periplasmic binding protein-like II"/>
    <property type="match status" value="1"/>
</dbReference>